<gene>
    <name evidence="2" type="ORF">Scep_019984</name>
</gene>
<evidence type="ECO:0000313" key="2">
    <source>
        <dbReference type="EMBL" id="KAK9112465.1"/>
    </source>
</evidence>
<dbReference type="Proteomes" id="UP001419268">
    <property type="component" value="Unassembled WGS sequence"/>
</dbReference>
<protein>
    <submittedName>
        <fullName evidence="2">Uncharacterized protein</fullName>
    </submittedName>
</protein>
<evidence type="ECO:0000313" key="3">
    <source>
        <dbReference type="Proteomes" id="UP001419268"/>
    </source>
</evidence>
<evidence type="ECO:0000256" key="1">
    <source>
        <dbReference type="SAM" id="MobiDB-lite"/>
    </source>
</evidence>
<proteinExistence type="predicted"/>
<organism evidence="2 3">
    <name type="scientific">Stephania cephalantha</name>
    <dbReference type="NCBI Taxonomy" id="152367"/>
    <lineage>
        <taxon>Eukaryota</taxon>
        <taxon>Viridiplantae</taxon>
        <taxon>Streptophyta</taxon>
        <taxon>Embryophyta</taxon>
        <taxon>Tracheophyta</taxon>
        <taxon>Spermatophyta</taxon>
        <taxon>Magnoliopsida</taxon>
        <taxon>Ranunculales</taxon>
        <taxon>Menispermaceae</taxon>
        <taxon>Menispermoideae</taxon>
        <taxon>Cissampelideae</taxon>
        <taxon>Stephania</taxon>
    </lineage>
</organism>
<feature type="region of interest" description="Disordered" evidence="1">
    <location>
        <begin position="1"/>
        <end position="37"/>
    </location>
</feature>
<sequence>MAPGSQQGTNRASHNSSNVNSGVLPPAVVQSQTASATNSHVFDQISSQVVTDPTTTTSNTGGQIKKWRGKAKNVALDQYLAKSNGIKPKVNIHDGKSKSVGAWAA</sequence>
<dbReference type="AlphaFoldDB" id="A0AAP0NNU2"/>
<reference evidence="2 3" key="1">
    <citation type="submission" date="2024-01" db="EMBL/GenBank/DDBJ databases">
        <title>Genome assemblies of Stephania.</title>
        <authorList>
            <person name="Yang L."/>
        </authorList>
    </citation>
    <scope>NUCLEOTIDE SEQUENCE [LARGE SCALE GENOMIC DNA]</scope>
    <source>
        <strain evidence="2">JXDWG</strain>
        <tissue evidence="2">Leaf</tissue>
    </source>
</reference>
<dbReference type="EMBL" id="JBBNAG010000008">
    <property type="protein sequence ID" value="KAK9112465.1"/>
    <property type="molecule type" value="Genomic_DNA"/>
</dbReference>
<keyword evidence="3" id="KW-1185">Reference proteome</keyword>
<accession>A0AAP0NNU2</accession>
<feature type="compositionally biased region" description="Polar residues" evidence="1">
    <location>
        <begin position="1"/>
        <end position="21"/>
    </location>
</feature>
<name>A0AAP0NNU2_9MAGN</name>
<comment type="caution">
    <text evidence="2">The sequence shown here is derived from an EMBL/GenBank/DDBJ whole genome shotgun (WGS) entry which is preliminary data.</text>
</comment>